<evidence type="ECO:0000313" key="1">
    <source>
        <dbReference type="EMBL" id="KAK1147302.1"/>
    </source>
</evidence>
<sequence length="388" mass="42510">MEPNETPSTVSSNDKANEVPKPSLPSKPGLSFTQKLSSTWTRKRTWILVASLLGLAIIVVVITVPVVLLTGRKPDDPSYADMANRPLLVVDNFPDPGLLHVNGTWFAHGTNAAVNDTKVPHVPVATSTNFKNWTHIKEYDTLPAIGDWETKVDHWAPDVIQRDDGRYVLYYSGELKDWRRHHCVGVALSEGNDPRGPYNPHHEPLACLRDQGGAIDPSPFRDEDGKLYVAYKADGNSIGHGGDCNNGIKPLVPVPIMLQELKDDGVTSVDDPVQILTNEKSDGPLVEAPNLIRTDEGVYYLFFSSHCFTSPLYDIKYAYSASLKGPYTRASRALLKKGDFDLESPGGATVSSDGTRMVFHANCEGNRRCMYVAGLNITAGSPITLARL</sequence>
<keyword evidence="2" id="KW-1185">Reference proteome</keyword>
<accession>A0ACC3B9H6</accession>
<proteinExistence type="predicted"/>
<dbReference type="Proteomes" id="UP001177260">
    <property type="component" value="Unassembled WGS sequence"/>
</dbReference>
<evidence type="ECO:0000313" key="2">
    <source>
        <dbReference type="Proteomes" id="UP001177260"/>
    </source>
</evidence>
<organism evidence="1 2">
    <name type="scientific">Aspergillus melleus</name>
    <dbReference type="NCBI Taxonomy" id="138277"/>
    <lineage>
        <taxon>Eukaryota</taxon>
        <taxon>Fungi</taxon>
        <taxon>Dikarya</taxon>
        <taxon>Ascomycota</taxon>
        <taxon>Pezizomycotina</taxon>
        <taxon>Eurotiomycetes</taxon>
        <taxon>Eurotiomycetidae</taxon>
        <taxon>Eurotiales</taxon>
        <taxon>Aspergillaceae</taxon>
        <taxon>Aspergillus</taxon>
        <taxon>Aspergillus subgen. Circumdati</taxon>
    </lineage>
</organism>
<name>A0ACC3B9H6_9EURO</name>
<reference evidence="1 2" key="1">
    <citation type="journal article" date="2023" name="ACS Omega">
        <title>Identification of the Neoaspergillic Acid Biosynthesis Gene Cluster by Establishing an In Vitro CRISPR-Ribonucleoprotein Genetic System in Aspergillus melleus.</title>
        <authorList>
            <person name="Yuan B."/>
            <person name="Grau M.F."/>
            <person name="Murata R.M."/>
            <person name="Torok T."/>
            <person name="Venkateswaran K."/>
            <person name="Stajich J.E."/>
            <person name="Wang C.C.C."/>
        </authorList>
    </citation>
    <scope>NUCLEOTIDE SEQUENCE [LARGE SCALE GENOMIC DNA]</scope>
    <source>
        <strain evidence="1 2">IMV 1140</strain>
    </source>
</reference>
<protein>
    <submittedName>
        <fullName evidence="1">Uncharacterized protein</fullName>
    </submittedName>
</protein>
<comment type="caution">
    <text evidence="1">The sequence shown here is derived from an EMBL/GenBank/DDBJ whole genome shotgun (WGS) entry which is preliminary data.</text>
</comment>
<dbReference type="EMBL" id="JAOPJF010000012">
    <property type="protein sequence ID" value="KAK1147302.1"/>
    <property type="molecule type" value="Genomic_DNA"/>
</dbReference>
<gene>
    <name evidence="1" type="ORF">N8T08_001379</name>
</gene>